<feature type="transmembrane region" description="Helical" evidence="7">
    <location>
        <begin position="27"/>
        <end position="53"/>
    </location>
</feature>
<dbReference type="CDD" id="cd06261">
    <property type="entry name" value="TM_PBP2"/>
    <property type="match status" value="1"/>
</dbReference>
<evidence type="ECO:0000313" key="10">
    <source>
        <dbReference type="Proteomes" id="UP001597120"/>
    </source>
</evidence>
<feature type="transmembrane region" description="Helical" evidence="7">
    <location>
        <begin position="167"/>
        <end position="193"/>
    </location>
</feature>
<protein>
    <submittedName>
        <fullName evidence="9">Carbohydrate ABC transporter permease</fullName>
    </submittedName>
</protein>
<feature type="transmembrane region" description="Helical" evidence="7">
    <location>
        <begin position="214"/>
        <end position="236"/>
    </location>
</feature>
<proteinExistence type="inferred from homology"/>
<feature type="domain" description="ABC transmembrane type-1" evidence="8">
    <location>
        <begin position="83"/>
        <end position="295"/>
    </location>
</feature>
<keyword evidence="3" id="KW-1003">Cell membrane</keyword>
<evidence type="ECO:0000313" key="9">
    <source>
        <dbReference type="EMBL" id="MFD0871144.1"/>
    </source>
</evidence>
<evidence type="ECO:0000259" key="8">
    <source>
        <dbReference type="PROSITE" id="PS50928"/>
    </source>
</evidence>
<comment type="subcellular location">
    <subcellularLocation>
        <location evidence="1 7">Cell membrane</location>
        <topology evidence="1 7">Multi-pass membrane protein</topology>
    </subcellularLocation>
</comment>
<dbReference type="EMBL" id="JBHTIU010000074">
    <property type="protein sequence ID" value="MFD0871144.1"/>
    <property type="molecule type" value="Genomic_DNA"/>
</dbReference>
<feature type="transmembrane region" description="Helical" evidence="7">
    <location>
        <begin position="274"/>
        <end position="294"/>
    </location>
</feature>
<dbReference type="PANTHER" id="PTHR30193">
    <property type="entry name" value="ABC TRANSPORTER PERMEASE PROTEIN"/>
    <property type="match status" value="1"/>
</dbReference>
<keyword evidence="5 7" id="KW-1133">Transmembrane helix</keyword>
<keyword evidence="6 7" id="KW-0472">Membrane</keyword>
<dbReference type="Gene3D" id="1.10.3720.10">
    <property type="entry name" value="MetI-like"/>
    <property type="match status" value="1"/>
</dbReference>
<organism evidence="9 10">
    <name type="scientific">Paenibacillus residui</name>
    <dbReference type="NCBI Taxonomy" id="629724"/>
    <lineage>
        <taxon>Bacteria</taxon>
        <taxon>Bacillati</taxon>
        <taxon>Bacillota</taxon>
        <taxon>Bacilli</taxon>
        <taxon>Bacillales</taxon>
        <taxon>Paenibacillaceae</taxon>
        <taxon>Paenibacillus</taxon>
    </lineage>
</organism>
<evidence type="ECO:0000256" key="6">
    <source>
        <dbReference type="ARBA" id="ARBA00023136"/>
    </source>
</evidence>
<comment type="caution">
    <text evidence="9">The sequence shown here is derived from an EMBL/GenBank/DDBJ whole genome shotgun (WGS) entry which is preliminary data.</text>
</comment>
<feature type="transmembrane region" description="Helical" evidence="7">
    <location>
        <begin position="87"/>
        <end position="109"/>
    </location>
</feature>
<dbReference type="SUPFAM" id="SSF161098">
    <property type="entry name" value="MetI-like"/>
    <property type="match status" value="1"/>
</dbReference>
<dbReference type="InterPro" id="IPR000515">
    <property type="entry name" value="MetI-like"/>
</dbReference>
<evidence type="ECO:0000256" key="2">
    <source>
        <dbReference type="ARBA" id="ARBA00022448"/>
    </source>
</evidence>
<comment type="similarity">
    <text evidence="7">Belongs to the binding-protein-dependent transport system permease family.</text>
</comment>
<dbReference type="Pfam" id="PF00528">
    <property type="entry name" value="BPD_transp_1"/>
    <property type="match status" value="1"/>
</dbReference>
<evidence type="ECO:0000256" key="3">
    <source>
        <dbReference type="ARBA" id="ARBA00022475"/>
    </source>
</evidence>
<feature type="transmembrane region" description="Helical" evidence="7">
    <location>
        <begin position="121"/>
        <end position="147"/>
    </location>
</feature>
<dbReference type="PANTHER" id="PTHR30193:SF37">
    <property type="entry name" value="INNER MEMBRANE ABC TRANSPORTER PERMEASE PROTEIN YCJO"/>
    <property type="match status" value="1"/>
</dbReference>
<accession>A0ABW3DFX8</accession>
<keyword evidence="10" id="KW-1185">Reference proteome</keyword>
<dbReference type="InterPro" id="IPR051393">
    <property type="entry name" value="ABC_transporter_permease"/>
</dbReference>
<evidence type="ECO:0000256" key="4">
    <source>
        <dbReference type="ARBA" id="ARBA00022692"/>
    </source>
</evidence>
<dbReference type="SUPFAM" id="SSF160964">
    <property type="entry name" value="MalF N-terminal region-like"/>
    <property type="match status" value="1"/>
</dbReference>
<dbReference type="InterPro" id="IPR035906">
    <property type="entry name" value="MetI-like_sf"/>
</dbReference>
<sequence length="305" mass="33748">MADSITGGSNEYRAPKNPKWKKTIAPYLFVLPNLVIFTVFIVVPALFGLIYSFTDYDGINKMNFIGLENYIYIFQDSEFWSALRRTAVYAVFVVPLLFAAALGIAILLIQQVKGKGIFRAIIYWPTMISFIIVGLTWKWILGGSFGIANYVLESMGMSPIGWLTDPFYANASVIVATLWSRVGFFMVIFIAGLQSIPQDYYEAAKMDGAGKIRSFLSITMPLLKPTSLLVLMLSLIDAFKAYPLMFALTGGGPGRETTYVVQHIYQTGFTAQELGLASAMSVVLFIIIAIFTVFQFKLGKGGAID</sequence>
<dbReference type="Proteomes" id="UP001597120">
    <property type="component" value="Unassembled WGS sequence"/>
</dbReference>
<keyword evidence="4 7" id="KW-0812">Transmembrane</keyword>
<evidence type="ECO:0000256" key="5">
    <source>
        <dbReference type="ARBA" id="ARBA00022989"/>
    </source>
</evidence>
<evidence type="ECO:0000256" key="7">
    <source>
        <dbReference type="RuleBase" id="RU363032"/>
    </source>
</evidence>
<dbReference type="RefSeq" id="WP_150959174.1">
    <property type="nucleotide sequence ID" value="NZ_JBHTIU010000074.1"/>
</dbReference>
<dbReference type="PROSITE" id="PS50928">
    <property type="entry name" value="ABC_TM1"/>
    <property type="match status" value="1"/>
</dbReference>
<name>A0ABW3DFX8_9BACL</name>
<evidence type="ECO:0000256" key="1">
    <source>
        <dbReference type="ARBA" id="ARBA00004651"/>
    </source>
</evidence>
<keyword evidence="2 7" id="KW-0813">Transport</keyword>
<gene>
    <name evidence="9" type="ORF">ACFQ03_18545</name>
</gene>
<reference evidence="10" key="1">
    <citation type="journal article" date="2019" name="Int. J. Syst. Evol. Microbiol.">
        <title>The Global Catalogue of Microorganisms (GCM) 10K type strain sequencing project: providing services to taxonomists for standard genome sequencing and annotation.</title>
        <authorList>
            <consortium name="The Broad Institute Genomics Platform"/>
            <consortium name="The Broad Institute Genome Sequencing Center for Infectious Disease"/>
            <person name="Wu L."/>
            <person name="Ma J."/>
        </authorList>
    </citation>
    <scope>NUCLEOTIDE SEQUENCE [LARGE SCALE GENOMIC DNA]</scope>
    <source>
        <strain evidence="10">CCUG 57263</strain>
    </source>
</reference>